<sequence length="118" mass="13307">MMVSSRGSTVYLPVLLLQLLVRCPIPCPELLLFLVHAGKVLQVMHHCQCFREWYLFQDLHRMVSSAQFHQQQTAGNSQVYGSSRSSDKPTMGSEGMTFSYRASSLPVGYYALQGECFP</sequence>
<feature type="region of interest" description="Disordered" evidence="1">
    <location>
        <begin position="73"/>
        <end position="93"/>
    </location>
</feature>
<dbReference type="RefSeq" id="XP_016489076.1">
    <property type="nucleotide sequence ID" value="XM_016633590.1"/>
</dbReference>
<evidence type="ECO:0008006" key="3">
    <source>
        <dbReference type="Google" id="ProtNLM"/>
    </source>
</evidence>
<proteinExistence type="predicted"/>
<protein>
    <recommendedName>
        <fullName evidence="3">Secreted protein</fullName>
    </recommendedName>
</protein>
<dbReference type="KEGG" id="nta:107809009"/>
<evidence type="ECO:0000313" key="2">
    <source>
        <dbReference type="RefSeq" id="XP_016489076.1"/>
    </source>
</evidence>
<evidence type="ECO:0000256" key="1">
    <source>
        <dbReference type="SAM" id="MobiDB-lite"/>
    </source>
</evidence>
<dbReference type="PaxDb" id="4097-A0A1S4BJL2"/>
<dbReference type="OrthoDB" id="411372at2759"/>
<reference evidence="2" key="1">
    <citation type="submission" date="2025-08" db="UniProtKB">
        <authorList>
            <consortium name="RefSeq"/>
        </authorList>
    </citation>
    <scope>IDENTIFICATION</scope>
</reference>
<name>A0A1S4BJL2_TOBAC</name>
<feature type="compositionally biased region" description="Polar residues" evidence="1">
    <location>
        <begin position="73"/>
        <end position="84"/>
    </location>
</feature>
<dbReference type="AlphaFoldDB" id="A0A1S4BJL2"/>
<gene>
    <name evidence="2" type="primary">LOC107809009</name>
</gene>
<dbReference type="STRING" id="4097.A0A1S4BJL2"/>
<accession>A0A1S4BJL2</accession>
<organism evidence="2">
    <name type="scientific">Nicotiana tabacum</name>
    <name type="common">Common tobacco</name>
    <dbReference type="NCBI Taxonomy" id="4097"/>
    <lineage>
        <taxon>Eukaryota</taxon>
        <taxon>Viridiplantae</taxon>
        <taxon>Streptophyta</taxon>
        <taxon>Embryophyta</taxon>
        <taxon>Tracheophyta</taxon>
        <taxon>Spermatophyta</taxon>
        <taxon>Magnoliopsida</taxon>
        <taxon>eudicotyledons</taxon>
        <taxon>Gunneridae</taxon>
        <taxon>Pentapetalae</taxon>
        <taxon>asterids</taxon>
        <taxon>lamiids</taxon>
        <taxon>Solanales</taxon>
        <taxon>Solanaceae</taxon>
        <taxon>Nicotianoideae</taxon>
        <taxon>Nicotianeae</taxon>
        <taxon>Nicotiana</taxon>
    </lineage>
</organism>